<dbReference type="GO" id="GO:0016787">
    <property type="term" value="F:hydrolase activity"/>
    <property type="evidence" value="ECO:0007669"/>
    <property type="project" value="UniProtKB-KW"/>
</dbReference>
<dbReference type="OrthoDB" id="3181909at2"/>
<sequence length="316" mass="34302">MKNPHDVAPELLPALRRFPTVALDRRPVLLFARAATRLSRTRRYDGVTIDIVADGDVKVRLYSPTGTASGAGMLWIHGGGTVAGEPVMDDLMLADVVRDLGIVVASIEYRRAPEHPYPAPLDDCAAGWLWLRRNAERLGVDPTRLAIGGESAGGGLAASLTQRLHDEGLPEPCAQWLMCPMLDDRTVIRADIDERAHPVWNNRNNRFGWRSYLGTEPGSEIVSHGAVPARRSDLSGLPPAWIGVGGVDLFADEDLEYARRLREAGVPVTVDLVDGAPHGFQSWGAGTRLALAYLARAREWLGQALGTGRASSRQKA</sequence>
<dbReference type="SUPFAM" id="SSF53474">
    <property type="entry name" value="alpha/beta-Hydrolases"/>
    <property type="match status" value="1"/>
</dbReference>
<dbReference type="EMBL" id="QLMJ01000020">
    <property type="protein sequence ID" value="RAK28448.1"/>
    <property type="molecule type" value="Genomic_DNA"/>
</dbReference>
<dbReference type="InterPro" id="IPR013094">
    <property type="entry name" value="AB_hydrolase_3"/>
</dbReference>
<evidence type="ECO:0000256" key="1">
    <source>
        <dbReference type="ARBA" id="ARBA00022801"/>
    </source>
</evidence>
<evidence type="ECO:0000313" key="4">
    <source>
        <dbReference type="Proteomes" id="UP000249341"/>
    </source>
</evidence>
<keyword evidence="4" id="KW-1185">Reference proteome</keyword>
<evidence type="ECO:0000313" key="3">
    <source>
        <dbReference type="EMBL" id="RAK28448.1"/>
    </source>
</evidence>
<gene>
    <name evidence="3" type="ORF">B0I29_120216</name>
</gene>
<dbReference type="RefSeq" id="WP_111653505.1">
    <property type="nucleotide sequence ID" value="NZ_JACHWI010000002.1"/>
</dbReference>
<reference evidence="3 4" key="1">
    <citation type="submission" date="2018-06" db="EMBL/GenBank/DDBJ databases">
        <title>Genomic Encyclopedia of Type Strains, Phase III (KMG-III): the genomes of soil and plant-associated and newly described type strains.</title>
        <authorList>
            <person name="Whitman W."/>
        </authorList>
    </citation>
    <scope>NUCLEOTIDE SEQUENCE [LARGE SCALE GENOMIC DNA]</scope>
    <source>
        <strain evidence="3 4">CGMCC 4.7090</strain>
    </source>
</reference>
<proteinExistence type="predicted"/>
<feature type="domain" description="Alpha/beta hydrolase fold-3" evidence="2">
    <location>
        <begin position="73"/>
        <end position="281"/>
    </location>
</feature>
<keyword evidence="1" id="KW-0378">Hydrolase</keyword>
<dbReference type="InterPro" id="IPR050300">
    <property type="entry name" value="GDXG_lipolytic_enzyme"/>
</dbReference>
<dbReference type="PANTHER" id="PTHR48081">
    <property type="entry name" value="AB HYDROLASE SUPERFAMILY PROTEIN C4A8.06C"/>
    <property type="match status" value="1"/>
</dbReference>
<dbReference type="PANTHER" id="PTHR48081:SF8">
    <property type="entry name" value="ALPHA_BETA HYDROLASE FOLD-3 DOMAIN-CONTAINING PROTEIN-RELATED"/>
    <property type="match status" value="1"/>
</dbReference>
<dbReference type="AlphaFoldDB" id="A0A327Z355"/>
<dbReference type="InterPro" id="IPR029058">
    <property type="entry name" value="AB_hydrolase_fold"/>
</dbReference>
<protein>
    <submittedName>
        <fullName evidence="3">Acetyl esterase/lipase</fullName>
    </submittedName>
</protein>
<organism evidence="3 4">
    <name type="scientific">Actinoplanes lutulentus</name>
    <dbReference type="NCBI Taxonomy" id="1287878"/>
    <lineage>
        <taxon>Bacteria</taxon>
        <taxon>Bacillati</taxon>
        <taxon>Actinomycetota</taxon>
        <taxon>Actinomycetes</taxon>
        <taxon>Micromonosporales</taxon>
        <taxon>Micromonosporaceae</taxon>
        <taxon>Actinoplanes</taxon>
    </lineage>
</organism>
<dbReference type="Gene3D" id="3.40.50.1820">
    <property type="entry name" value="alpha/beta hydrolase"/>
    <property type="match status" value="1"/>
</dbReference>
<dbReference type="Proteomes" id="UP000249341">
    <property type="component" value="Unassembled WGS sequence"/>
</dbReference>
<comment type="caution">
    <text evidence="3">The sequence shown here is derived from an EMBL/GenBank/DDBJ whole genome shotgun (WGS) entry which is preliminary data.</text>
</comment>
<accession>A0A327Z355</accession>
<name>A0A327Z355_9ACTN</name>
<evidence type="ECO:0000259" key="2">
    <source>
        <dbReference type="Pfam" id="PF07859"/>
    </source>
</evidence>
<dbReference type="Pfam" id="PF07859">
    <property type="entry name" value="Abhydrolase_3"/>
    <property type="match status" value="1"/>
</dbReference>